<dbReference type="AlphaFoldDB" id="A0A9I9CC99"/>
<reference evidence="1" key="1">
    <citation type="submission" date="2023-03" db="UniProtKB">
        <authorList>
            <consortium name="EnsemblPlants"/>
        </authorList>
    </citation>
    <scope>IDENTIFICATION</scope>
</reference>
<dbReference type="Gramene" id="MELO3C000464.2.1">
    <property type="protein sequence ID" value="MELO3C000464.2.1"/>
    <property type="gene ID" value="MELO3C000464.2"/>
</dbReference>
<name>A0A9I9CC99_CUCME</name>
<proteinExistence type="predicted"/>
<protein>
    <submittedName>
        <fullName evidence="1">Uncharacterized protein</fullName>
    </submittedName>
</protein>
<evidence type="ECO:0000313" key="1">
    <source>
        <dbReference type="EnsemblPlants" id="MELO3C000464.2.1"/>
    </source>
</evidence>
<sequence>RLTRLTRLGSLGSLGFVCGSRLGLEAGLGSDWMKTGSHGFDGSFFRRTTAVRWGLQQPANLTVAASAGTRRTTTKRTGCGCLQAFARTDGWRKTQGCGGCGDPA</sequence>
<organism evidence="1">
    <name type="scientific">Cucumis melo</name>
    <name type="common">Muskmelon</name>
    <dbReference type="NCBI Taxonomy" id="3656"/>
    <lineage>
        <taxon>Eukaryota</taxon>
        <taxon>Viridiplantae</taxon>
        <taxon>Streptophyta</taxon>
        <taxon>Embryophyta</taxon>
        <taxon>Tracheophyta</taxon>
        <taxon>Spermatophyta</taxon>
        <taxon>Magnoliopsida</taxon>
        <taxon>eudicotyledons</taxon>
        <taxon>Gunneridae</taxon>
        <taxon>Pentapetalae</taxon>
        <taxon>rosids</taxon>
        <taxon>fabids</taxon>
        <taxon>Cucurbitales</taxon>
        <taxon>Cucurbitaceae</taxon>
        <taxon>Benincaseae</taxon>
        <taxon>Cucumis</taxon>
    </lineage>
</organism>
<accession>A0A9I9CC99</accession>
<dbReference type="EnsemblPlants" id="MELO3C000464.2.1">
    <property type="protein sequence ID" value="MELO3C000464.2.1"/>
    <property type="gene ID" value="MELO3C000464.2"/>
</dbReference>